<gene>
    <name evidence="5" type="ORF">ACFYKX_19925</name>
</gene>
<protein>
    <submittedName>
        <fullName evidence="5">Acyltransferase family protein</fullName>
    </submittedName>
</protein>
<keyword evidence="3" id="KW-1133">Transmembrane helix</keyword>
<dbReference type="PANTHER" id="PTHR36927:SF4">
    <property type="entry name" value="BLR5718 PROTEIN"/>
    <property type="match status" value="1"/>
</dbReference>
<dbReference type="InterPro" id="IPR002656">
    <property type="entry name" value="Acyl_transf_3_dom"/>
</dbReference>
<keyword evidence="5" id="KW-0808">Transferase</keyword>
<feature type="transmembrane region" description="Helical" evidence="3">
    <location>
        <begin position="343"/>
        <end position="362"/>
    </location>
</feature>
<organism evidence="5 6">
    <name type="scientific">Cytobacillus spartinae</name>
    <dbReference type="NCBI Taxonomy" id="3299023"/>
    <lineage>
        <taxon>Bacteria</taxon>
        <taxon>Bacillati</taxon>
        <taxon>Bacillota</taxon>
        <taxon>Bacilli</taxon>
        <taxon>Bacillales</taxon>
        <taxon>Bacillaceae</taxon>
        <taxon>Cytobacillus</taxon>
    </lineage>
</organism>
<keyword evidence="6" id="KW-1185">Reference proteome</keyword>
<name>A0ABW6KJ45_9BACI</name>
<evidence type="ECO:0000256" key="3">
    <source>
        <dbReference type="SAM" id="Phobius"/>
    </source>
</evidence>
<proteinExistence type="inferred from homology"/>
<comment type="subcellular location">
    <subcellularLocation>
        <location evidence="1">Membrane</location>
    </subcellularLocation>
</comment>
<evidence type="ECO:0000256" key="1">
    <source>
        <dbReference type="ARBA" id="ARBA00004370"/>
    </source>
</evidence>
<dbReference type="Proteomes" id="UP001601059">
    <property type="component" value="Unassembled WGS sequence"/>
</dbReference>
<reference evidence="5 6" key="1">
    <citation type="submission" date="2024-08" db="EMBL/GenBank/DDBJ databases">
        <title>Two novel Cytobacillus novel species.</title>
        <authorList>
            <person name="Liu G."/>
        </authorList>
    </citation>
    <scope>NUCLEOTIDE SEQUENCE [LARGE SCALE GENOMIC DNA]</scope>
    <source>
        <strain evidence="5 6">FJAT-54145</strain>
    </source>
</reference>
<feature type="transmembrane region" description="Helical" evidence="3">
    <location>
        <begin position="135"/>
        <end position="156"/>
    </location>
</feature>
<feature type="transmembrane region" description="Helical" evidence="3">
    <location>
        <begin position="239"/>
        <end position="260"/>
    </location>
</feature>
<feature type="transmembrane region" description="Helical" evidence="3">
    <location>
        <begin position="314"/>
        <end position="337"/>
    </location>
</feature>
<feature type="transmembrane region" description="Helical" evidence="3">
    <location>
        <begin position="272"/>
        <end position="293"/>
    </location>
</feature>
<feature type="domain" description="Acyltransferase 3" evidence="4">
    <location>
        <begin position="6"/>
        <end position="356"/>
    </location>
</feature>
<evidence type="ECO:0000313" key="6">
    <source>
        <dbReference type="Proteomes" id="UP001601059"/>
    </source>
</evidence>
<dbReference type="EMBL" id="JBIACK010000011">
    <property type="protein sequence ID" value="MFE8702878.1"/>
    <property type="molecule type" value="Genomic_DNA"/>
</dbReference>
<dbReference type="GO" id="GO:0016746">
    <property type="term" value="F:acyltransferase activity"/>
    <property type="evidence" value="ECO:0007669"/>
    <property type="project" value="UniProtKB-KW"/>
</dbReference>
<feature type="transmembrane region" description="Helical" evidence="3">
    <location>
        <begin position="48"/>
        <end position="73"/>
    </location>
</feature>
<evidence type="ECO:0000256" key="2">
    <source>
        <dbReference type="ARBA" id="ARBA00007400"/>
    </source>
</evidence>
<feature type="transmembrane region" description="Helical" evidence="3">
    <location>
        <begin position="94"/>
        <end position="115"/>
    </location>
</feature>
<accession>A0ABW6KJ45</accession>
<sequence length="371" mass="42467">MGKRLYYLDYLRVILTILVIFHHTAIAYGAGGSWIYKDVDDSELTISMILLTIFTAINQSFFMGFFFFLSGYFTPGSYDRKGWKSFLKERFLRLGIPLLIYIFFLGPIITYAAHFKETMSLWEYYQSSVVTLNTIHIGPLWFVEALLYFNLLYVLYRFVKKSDGAAEGSKIPSFIKLILVAILLGAIAFLVRVFYPVGKGWLGLQFGYFPSYILLFIAGMVAFRNHWLEQLNYKLVKKWSIISLITIPILPIALIAGGALDGTLQFEGGMNLQAFVYAMWEPFVAIGIILWLLKYFEKNWNEPSAFKNTLANSAYTVYIIHPVIIVSLSLLITRVTIYPTMKFFIVSIIGSILCFVVANVIIKIPYAKRIL</sequence>
<comment type="caution">
    <text evidence="5">The sequence shown here is derived from an EMBL/GenBank/DDBJ whole genome shotgun (WGS) entry which is preliminary data.</text>
</comment>
<feature type="transmembrane region" description="Helical" evidence="3">
    <location>
        <begin position="207"/>
        <end position="227"/>
    </location>
</feature>
<feature type="transmembrane region" description="Helical" evidence="3">
    <location>
        <begin position="12"/>
        <end position="36"/>
    </location>
</feature>
<dbReference type="Pfam" id="PF01757">
    <property type="entry name" value="Acyl_transf_3"/>
    <property type="match status" value="1"/>
</dbReference>
<keyword evidence="5" id="KW-0012">Acyltransferase</keyword>
<evidence type="ECO:0000313" key="5">
    <source>
        <dbReference type="EMBL" id="MFE8702878.1"/>
    </source>
</evidence>
<dbReference type="InterPro" id="IPR050623">
    <property type="entry name" value="Glucan_succinyl_AcylTrfase"/>
</dbReference>
<dbReference type="PANTHER" id="PTHR36927">
    <property type="entry name" value="BLR4337 PROTEIN"/>
    <property type="match status" value="1"/>
</dbReference>
<feature type="transmembrane region" description="Helical" evidence="3">
    <location>
        <begin position="177"/>
        <end position="195"/>
    </location>
</feature>
<evidence type="ECO:0000259" key="4">
    <source>
        <dbReference type="Pfam" id="PF01757"/>
    </source>
</evidence>
<comment type="similarity">
    <text evidence="2">Belongs to the acyltransferase 3 family.</text>
</comment>
<dbReference type="RefSeq" id="WP_389362916.1">
    <property type="nucleotide sequence ID" value="NZ_JBIACK010000011.1"/>
</dbReference>
<keyword evidence="3" id="KW-0812">Transmembrane</keyword>
<keyword evidence="3" id="KW-0472">Membrane</keyword>